<organism evidence="3 4">
    <name type="scientific">Culter alburnus</name>
    <name type="common">Topmouth culter</name>
    <dbReference type="NCBI Taxonomy" id="194366"/>
    <lineage>
        <taxon>Eukaryota</taxon>
        <taxon>Metazoa</taxon>
        <taxon>Chordata</taxon>
        <taxon>Craniata</taxon>
        <taxon>Vertebrata</taxon>
        <taxon>Euteleostomi</taxon>
        <taxon>Actinopterygii</taxon>
        <taxon>Neopterygii</taxon>
        <taxon>Teleostei</taxon>
        <taxon>Ostariophysi</taxon>
        <taxon>Cypriniformes</taxon>
        <taxon>Xenocyprididae</taxon>
        <taxon>Xenocypridinae</taxon>
        <taxon>Culter</taxon>
    </lineage>
</organism>
<feature type="compositionally biased region" description="Basic and acidic residues" evidence="1">
    <location>
        <begin position="89"/>
        <end position="110"/>
    </location>
</feature>
<name>A0AAW2B279_CULAL</name>
<proteinExistence type="predicted"/>
<dbReference type="GO" id="GO:0005737">
    <property type="term" value="C:cytoplasm"/>
    <property type="evidence" value="ECO:0007669"/>
    <property type="project" value="TreeGrafter"/>
</dbReference>
<dbReference type="EMBL" id="JAWDJR010000002">
    <property type="protein sequence ID" value="KAK9980086.1"/>
    <property type="molecule type" value="Genomic_DNA"/>
</dbReference>
<feature type="region of interest" description="Disordered" evidence="1">
    <location>
        <begin position="433"/>
        <end position="459"/>
    </location>
</feature>
<feature type="compositionally biased region" description="Low complexity" evidence="1">
    <location>
        <begin position="174"/>
        <end position="200"/>
    </location>
</feature>
<dbReference type="PROSITE" id="PS50105">
    <property type="entry name" value="SAM_DOMAIN"/>
    <property type="match status" value="1"/>
</dbReference>
<dbReference type="InterPro" id="IPR001660">
    <property type="entry name" value="SAM"/>
</dbReference>
<dbReference type="Proteomes" id="UP001479290">
    <property type="component" value="Unassembled WGS sequence"/>
</dbReference>
<gene>
    <name evidence="3" type="ORF">ABG768_013483</name>
</gene>
<evidence type="ECO:0000313" key="4">
    <source>
        <dbReference type="Proteomes" id="UP001479290"/>
    </source>
</evidence>
<dbReference type="Gene3D" id="1.10.150.50">
    <property type="entry name" value="Transcription Factor, Ets-1"/>
    <property type="match status" value="1"/>
</dbReference>
<dbReference type="PANTHER" id="PTHR16155:SF18">
    <property type="entry name" value="STERILE ALPHA MOTIF DOMAIN-CONTAINING PROTEIN 9-LIKE"/>
    <property type="match status" value="1"/>
</dbReference>
<feature type="compositionally biased region" description="Basic residues" evidence="1">
    <location>
        <begin position="120"/>
        <end position="131"/>
    </location>
</feature>
<reference evidence="3 4" key="1">
    <citation type="submission" date="2024-05" db="EMBL/GenBank/DDBJ databases">
        <title>A high-quality chromosomal-level genome assembly of Topmouth culter (Culter alburnus).</title>
        <authorList>
            <person name="Zhao H."/>
        </authorList>
    </citation>
    <scope>NUCLEOTIDE SEQUENCE [LARGE SCALE GENOMIC DNA]</scope>
    <source>
        <strain evidence="3">CATC2023</strain>
        <tissue evidence="3">Muscle</tissue>
    </source>
</reference>
<evidence type="ECO:0000259" key="2">
    <source>
        <dbReference type="PROSITE" id="PS50105"/>
    </source>
</evidence>
<evidence type="ECO:0000256" key="1">
    <source>
        <dbReference type="SAM" id="MobiDB-lite"/>
    </source>
</evidence>
<comment type="caution">
    <text evidence="3">The sequence shown here is derived from an EMBL/GenBank/DDBJ whole genome shotgun (WGS) entry which is preliminary data.</text>
</comment>
<sequence>MATMSQQIELPLRVEEWTREQVYYWLTEVIQVNKIHADKLYEEEVSGEELVCYELKHLLDLGIKHGPAVKIITRLEKVKMKEQGSYSSDHSHTQHTEARPDTTVENKDSISTDETQISKNAKKSKRKLHKKEKTEVRRTNSMGKDSMDDISQRSTSIEHPQPSEPVRVSSSENKTTLLSGTSSCTSSKETEPTESTDPKTLYMNADEVAEKEKQMRKSGSLQHSCTLYPFDQNSASHRYIQNYTLPPETGPGNLIDPVHEYKFMGRTDDMSVMKKKINKEVFRFAAGCMNSRTNGTIHFGVADSKDSQYAHAEITGVTVDKKDTIIDHFNQGFKSYFEEHTDEAKACIRQPRFVEVLCPDGTLSGKYVIEVDVVPSHSIVQGKLFDIQTLDEDNQWKKSKGKSLFIRDGAATRDIYKIGNPKDIQGELTRINDQKNVLDDRRKEAEKKPESKKTSNQGEKLKNLLTCGGSRLDHYDYFIIVANKSHPEQLQHLQFMTTLKLFCVLDFDANSVVHGSCHNYRDIRIANLHKPSQFHGDPGTIVKNLNLYKQTSWVFCNGREDLNTEPDRPLRSSEWLKHKAGEVQDMISFLCNPDTLPRGRFLVIFLLLSTVEGMNDPIFDTFMSFYKNLVGTENTLSVCTSDASFKKWRDFIQTRCEHDISQRSIYDLELSEINGTILKLGQNKQNAQRLLPSGEGSSVILQNKDEDLMTSLDILCENECENEYDESSAEFEEFKNKTESEFYRGGKVKWWNFYFSEQPAAKPFIKREKHSKLENSIRSQTKNTKSACVMVNLFHHPGCGGTTMAMHVMWNLRKEFRCAVLKDNIVSKEEVAQHVAHLIKCGKSEHSLKTPVLLLVEDSEETENTQVLKHSLRAITGETGASVVILNCIRTKTPKDRHNKSVDQSEYITAELSDKEKCAFEMKLKELQEIKSFTTENFYSFMIMKTNFDPVYVENVATNILKDFRVDTKQGQLFCILALLNSYVAEPAVSRSLCEDFLGIKNAFWGRESVLEKMEPYSCLLIEFGAEEYGGFKAIRFVHQHLATACVKQLEENHNCSRADIVLDMLHCDAFFKTFAVKNVLVQSMKSMLITRQRKTCGDEKDTLFSPLIEDINSGEGGLNKIQEIFIAASERFDKDFTIPQALARHLYLKEKNFAEAKKWADSAKAIKENSYTVDTVGQVAKSELKHKLECKKQEKKPCTAEDMMEYLELANTAIKAFRRAQSLAKTDDAQENEQELYRKLSPYNISGYMGEIDTAMTVFDIIKKLPLFENGDPMKDHYIQSFLRGKVSCSNMPVSKKKSNLEFVAVLQGFESFLTSLKSQVKEAFDFLEIYFTYLKEKGSDGMKEAKIRKRISEHYQHYISLFCSSVEDKQKEQKQKPTLSLNMEIEECRMFLEENRADTFPGLLQFLEHNKDTVQKIAEKYSFIYKNSPIKSTKDKTNHLLAHIILKLIWPKSKLSKSNEDLNDLLNDILQDVGTQHPYPEPFYLAILLLWPGGNVNSTGIKMYINKIRSSARKNLFHMYRTRSTIAHFFLGKSDGIQRLVTKVSLDRSETVSSVKNRNILWQTGEMFKETPINSKLLRVSGTIEQGEVFTEYGNLKIPVRPAFLGGVRSGYSTEKVSFYIGFAMDGPLAYDIQYEDDR</sequence>
<feature type="compositionally biased region" description="Basic and acidic residues" evidence="1">
    <location>
        <begin position="433"/>
        <end position="453"/>
    </location>
</feature>
<dbReference type="PANTHER" id="PTHR16155">
    <property type="entry name" value="DED DOMAIN-CONTAINING PROTEIN"/>
    <property type="match status" value="1"/>
</dbReference>
<feature type="domain" description="SAM" evidence="2">
    <location>
        <begin position="17"/>
        <end position="63"/>
    </location>
</feature>
<dbReference type="SUPFAM" id="SSF47769">
    <property type="entry name" value="SAM/Pointed domain"/>
    <property type="match status" value="1"/>
</dbReference>
<accession>A0AAW2B279</accession>
<dbReference type="InterPro" id="IPR013761">
    <property type="entry name" value="SAM/pointed_sf"/>
</dbReference>
<keyword evidence="4" id="KW-1185">Reference proteome</keyword>
<feature type="region of interest" description="Disordered" evidence="1">
    <location>
        <begin position="82"/>
        <end position="202"/>
    </location>
</feature>
<protein>
    <recommendedName>
        <fullName evidence="2">SAM domain-containing protein</fullName>
    </recommendedName>
</protein>
<evidence type="ECO:0000313" key="3">
    <source>
        <dbReference type="EMBL" id="KAK9980086.1"/>
    </source>
</evidence>